<dbReference type="Gene3D" id="3.40.50.720">
    <property type="entry name" value="NAD(P)-binding Rossmann-like Domain"/>
    <property type="match status" value="1"/>
</dbReference>
<keyword evidence="3 8" id="KW-0028">Amino-acid biosynthesis</keyword>
<comment type="catalytic activity">
    <reaction evidence="7 8">
        <text>shikimate + NADP(+) = 3-dehydroshikimate + NADPH + H(+)</text>
        <dbReference type="Rhea" id="RHEA:17737"/>
        <dbReference type="ChEBI" id="CHEBI:15378"/>
        <dbReference type="ChEBI" id="CHEBI:16630"/>
        <dbReference type="ChEBI" id="CHEBI:36208"/>
        <dbReference type="ChEBI" id="CHEBI:57783"/>
        <dbReference type="ChEBI" id="CHEBI:58349"/>
        <dbReference type="EC" id="1.1.1.25"/>
    </reaction>
</comment>
<dbReference type="Pfam" id="PF08501">
    <property type="entry name" value="Shikimate_dh_N"/>
    <property type="match status" value="1"/>
</dbReference>
<dbReference type="InterPro" id="IPR022893">
    <property type="entry name" value="Shikimate_DH_fam"/>
</dbReference>
<feature type="binding site" evidence="8">
    <location>
        <position position="239"/>
    </location>
    <ligand>
        <name>NADP(+)</name>
        <dbReference type="ChEBI" id="CHEBI:58349"/>
    </ligand>
</feature>
<dbReference type="InterPro" id="IPR006151">
    <property type="entry name" value="Shikm_DH/Glu-tRNA_Rdtase"/>
</dbReference>
<feature type="binding site" evidence="8">
    <location>
        <position position="246"/>
    </location>
    <ligand>
        <name>shikimate</name>
        <dbReference type="ChEBI" id="CHEBI:36208"/>
    </ligand>
</feature>
<evidence type="ECO:0000313" key="12">
    <source>
        <dbReference type="EMBL" id="MFC3851615.1"/>
    </source>
</evidence>
<dbReference type="EMBL" id="JBHRYR010000002">
    <property type="protein sequence ID" value="MFC3851615.1"/>
    <property type="molecule type" value="Genomic_DNA"/>
</dbReference>
<dbReference type="SUPFAM" id="SSF53223">
    <property type="entry name" value="Aminoacid dehydrogenase-like, N-terminal domain"/>
    <property type="match status" value="1"/>
</dbReference>
<dbReference type="SUPFAM" id="SSF51735">
    <property type="entry name" value="NAD(P)-binding Rossmann-fold domains"/>
    <property type="match status" value="1"/>
</dbReference>
<evidence type="ECO:0000256" key="1">
    <source>
        <dbReference type="ARBA" id="ARBA00004871"/>
    </source>
</evidence>
<feature type="binding site" evidence="8">
    <location>
        <begin position="152"/>
        <end position="157"/>
    </location>
    <ligand>
        <name>NADP(+)</name>
        <dbReference type="ChEBI" id="CHEBI:58349"/>
    </ligand>
</feature>
<dbReference type="InterPro" id="IPR013708">
    <property type="entry name" value="Shikimate_DH-bd_N"/>
</dbReference>
<proteinExistence type="inferred from homology"/>
<comment type="caution">
    <text evidence="12">The sequence shown here is derived from an EMBL/GenBank/DDBJ whole genome shotgun (WGS) entry which is preliminary data.</text>
</comment>
<gene>
    <name evidence="8 12" type="primary">aroE</name>
    <name evidence="12" type="ORF">ACFOOG_02115</name>
</gene>
<dbReference type="Gene3D" id="3.40.50.10860">
    <property type="entry name" value="Leucine Dehydrogenase, chain A, domain 1"/>
    <property type="match status" value="1"/>
</dbReference>
<keyword evidence="4 8" id="KW-0521">NADP</keyword>
<comment type="function">
    <text evidence="8">Involved in the biosynthesis of the chorismate, which leads to the biosynthesis of aromatic amino acids. Catalyzes the reversible NADPH linked reduction of 3-dehydroshikimate (DHSA) to yield shikimate (SA).</text>
</comment>
<dbReference type="PANTHER" id="PTHR21089:SF1">
    <property type="entry name" value="BIFUNCTIONAL 3-DEHYDROQUINATE DEHYDRATASE_SHIKIMATE DEHYDROGENASE, CHLOROPLASTIC"/>
    <property type="match status" value="1"/>
</dbReference>
<feature type="binding site" evidence="8">
    <location>
        <begin position="128"/>
        <end position="132"/>
    </location>
    <ligand>
        <name>NADP(+)</name>
        <dbReference type="ChEBI" id="CHEBI:58349"/>
    </ligand>
</feature>
<comment type="subunit">
    <text evidence="8">Homodimer.</text>
</comment>
<keyword evidence="6 8" id="KW-0057">Aromatic amino acid biosynthesis</keyword>
<dbReference type="NCBIfam" id="TIGR00507">
    <property type="entry name" value="aroE"/>
    <property type="match status" value="1"/>
</dbReference>
<evidence type="ECO:0000256" key="4">
    <source>
        <dbReference type="ARBA" id="ARBA00022857"/>
    </source>
</evidence>
<protein>
    <recommendedName>
        <fullName evidence="2 8">Shikimate dehydrogenase (NADP(+))</fullName>
        <shortName evidence="8">SDH</shortName>
        <ecNumber evidence="2 8">1.1.1.25</ecNumber>
    </recommendedName>
</protein>
<feature type="domain" description="Quinate/shikimate 5-dehydrogenase/glutamyl-tRNA reductase" evidence="9">
    <location>
        <begin position="112"/>
        <end position="193"/>
    </location>
</feature>
<evidence type="ECO:0000256" key="7">
    <source>
        <dbReference type="ARBA" id="ARBA00049442"/>
    </source>
</evidence>
<evidence type="ECO:0000256" key="3">
    <source>
        <dbReference type="ARBA" id="ARBA00022605"/>
    </source>
</evidence>
<feature type="domain" description="SDH C-terminal" evidence="11">
    <location>
        <begin position="239"/>
        <end position="269"/>
    </location>
</feature>
<feature type="binding site" evidence="8">
    <location>
        <position position="215"/>
    </location>
    <ligand>
        <name>NADP(+)</name>
        <dbReference type="ChEBI" id="CHEBI:58349"/>
    </ligand>
</feature>
<evidence type="ECO:0000256" key="8">
    <source>
        <dbReference type="HAMAP-Rule" id="MF_00222"/>
    </source>
</evidence>
<name>A0ABV7ZTV3_9GAMM</name>
<feature type="binding site" evidence="8">
    <location>
        <position position="63"/>
    </location>
    <ligand>
        <name>shikimate</name>
        <dbReference type="ChEBI" id="CHEBI:36208"/>
    </ligand>
</feature>
<dbReference type="InterPro" id="IPR046346">
    <property type="entry name" value="Aminoacid_DH-like_N_sf"/>
</dbReference>
<evidence type="ECO:0000256" key="2">
    <source>
        <dbReference type="ARBA" id="ARBA00012962"/>
    </source>
</evidence>
<dbReference type="NCBIfam" id="NF001310">
    <property type="entry name" value="PRK00258.1-2"/>
    <property type="match status" value="1"/>
</dbReference>
<evidence type="ECO:0000256" key="6">
    <source>
        <dbReference type="ARBA" id="ARBA00023141"/>
    </source>
</evidence>
<dbReference type="RefSeq" id="WP_380692824.1">
    <property type="nucleotide sequence ID" value="NZ_JBHRYR010000002.1"/>
</dbReference>
<dbReference type="GO" id="GO:0004764">
    <property type="term" value="F:shikimate 3-dehydrogenase (NADP+) activity"/>
    <property type="evidence" value="ECO:0007669"/>
    <property type="project" value="UniProtKB-EC"/>
</dbReference>
<evidence type="ECO:0000259" key="10">
    <source>
        <dbReference type="Pfam" id="PF08501"/>
    </source>
</evidence>
<comment type="pathway">
    <text evidence="1 8">Metabolic intermediate biosynthesis; chorismate biosynthesis; chorismate from D-erythrose 4-phosphate and phosphoenolpyruvate: step 4/7.</text>
</comment>
<feature type="binding site" evidence="8">
    <location>
        <position position="103"/>
    </location>
    <ligand>
        <name>shikimate</name>
        <dbReference type="ChEBI" id="CHEBI:36208"/>
    </ligand>
</feature>
<dbReference type="HAMAP" id="MF_00222">
    <property type="entry name" value="Shikimate_DH_AroE"/>
    <property type="match status" value="1"/>
</dbReference>
<keyword evidence="5 8" id="KW-0560">Oxidoreductase</keyword>
<dbReference type="Proteomes" id="UP001595617">
    <property type="component" value="Unassembled WGS sequence"/>
</dbReference>
<organism evidence="12 13">
    <name type="scientific">Saccharospirillum mangrovi</name>
    <dbReference type="NCBI Taxonomy" id="2161747"/>
    <lineage>
        <taxon>Bacteria</taxon>
        <taxon>Pseudomonadati</taxon>
        <taxon>Pseudomonadota</taxon>
        <taxon>Gammaproteobacteria</taxon>
        <taxon>Oceanospirillales</taxon>
        <taxon>Saccharospirillaceae</taxon>
        <taxon>Saccharospirillum</taxon>
    </lineage>
</organism>
<dbReference type="InterPro" id="IPR011342">
    <property type="entry name" value="Shikimate_DH"/>
</dbReference>
<dbReference type="InterPro" id="IPR036291">
    <property type="entry name" value="NAD(P)-bd_dom_sf"/>
</dbReference>
<accession>A0ABV7ZTV3</accession>
<evidence type="ECO:0000259" key="9">
    <source>
        <dbReference type="Pfam" id="PF01488"/>
    </source>
</evidence>
<feature type="binding site" evidence="8">
    <location>
        <position position="88"/>
    </location>
    <ligand>
        <name>shikimate</name>
        <dbReference type="ChEBI" id="CHEBI:36208"/>
    </ligand>
</feature>
<evidence type="ECO:0000256" key="5">
    <source>
        <dbReference type="ARBA" id="ARBA00023002"/>
    </source>
</evidence>
<reference evidence="13" key="1">
    <citation type="journal article" date="2019" name="Int. J. Syst. Evol. Microbiol.">
        <title>The Global Catalogue of Microorganisms (GCM) 10K type strain sequencing project: providing services to taxonomists for standard genome sequencing and annotation.</title>
        <authorList>
            <consortium name="The Broad Institute Genomics Platform"/>
            <consortium name="The Broad Institute Genome Sequencing Center for Infectious Disease"/>
            <person name="Wu L."/>
            <person name="Ma J."/>
        </authorList>
    </citation>
    <scope>NUCLEOTIDE SEQUENCE [LARGE SCALE GENOMIC DNA]</scope>
    <source>
        <strain evidence="13">IBRC 10765</strain>
    </source>
</reference>
<feature type="binding site" evidence="8">
    <location>
        <position position="217"/>
    </location>
    <ligand>
        <name>shikimate</name>
        <dbReference type="ChEBI" id="CHEBI:36208"/>
    </ligand>
</feature>
<dbReference type="InterPro" id="IPR041121">
    <property type="entry name" value="SDH_C"/>
</dbReference>
<dbReference type="Pfam" id="PF18317">
    <property type="entry name" value="SDH_C"/>
    <property type="match status" value="1"/>
</dbReference>
<feature type="domain" description="Shikimate dehydrogenase substrate binding N-terminal" evidence="10">
    <location>
        <begin position="8"/>
        <end position="90"/>
    </location>
</feature>
<sequence length="276" mass="29485">MSTMHCAVIGYPVAHSKSPRIHSAFALQLGLDLAYGAIEITPGTFAEQVQKRFQEGYTGLNVTVPYKEEAYVLADELSPRARLAAAVNTLHHTPDGIVGHNTDGIGLVHDLTERQSVELHGKRILVLGAGGAVRGVLGPLLEKQPRELVVTNRTVLKAEQLRDIFAPFGPIHAASMDDLSGTFDVVINGTSASLQGALPNMPATVLRPDTVTYDMMYGANDTAFNAWAQSQGVTRTLDGLGMLVSQAAAAFTIWTGLTPDAEPVMTALRRELTAVT</sequence>
<dbReference type="Pfam" id="PF01488">
    <property type="entry name" value="Shikimate_DH"/>
    <property type="match status" value="1"/>
</dbReference>
<comment type="similarity">
    <text evidence="8">Belongs to the shikimate dehydrogenase family.</text>
</comment>
<evidence type="ECO:0000313" key="13">
    <source>
        <dbReference type="Proteomes" id="UP001595617"/>
    </source>
</evidence>
<comment type="caution">
    <text evidence="8">Lacks conserved residue(s) required for the propagation of feature annotation.</text>
</comment>
<dbReference type="EC" id="1.1.1.25" evidence="2 8"/>
<feature type="active site" description="Proton acceptor" evidence="8">
    <location>
        <position position="67"/>
    </location>
</feature>
<keyword evidence="13" id="KW-1185">Reference proteome</keyword>
<dbReference type="PANTHER" id="PTHR21089">
    <property type="entry name" value="SHIKIMATE DEHYDROGENASE"/>
    <property type="match status" value="1"/>
</dbReference>
<feature type="binding site" evidence="8">
    <location>
        <begin position="16"/>
        <end position="18"/>
    </location>
    <ligand>
        <name>shikimate</name>
        <dbReference type="ChEBI" id="CHEBI:36208"/>
    </ligand>
</feature>
<dbReference type="CDD" id="cd01065">
    <property type="entry name" value="NAD_bind_Shikimate_DH"/>
    <property type="match status" value="1"/>
</dbReference>
<evidence type="ECO:0000259" key="11">
    <source>
        <dbReference type="Pfam" id="PF18317"/>
    </source>
</evidence>